<dbReference type="EMBL" id="PFSC01000008">
    <property type="protein sequence ID" value="PJC34161.1"/>
    <property type="molecule type" value="Genomic_DNA"/>
</dbReference>
<dbReference type="InterPro" id="IPR029057">
    <property type="entry name" value="PRTase-like"/>
</dbReference>
<organism evidence="4 5">
    <name type="scientific">Candidatus Roizmanbacteria bacterium CG_4_9_14_0_2_um_filter_39_13</name>
    <dbReference type="NCBI Taxonomy" id="1974839"/>
    <lineage>
        <taxon>Bacteria</taxon>
        <taxon>Candidatus Roizmaniibacteriota</taxon>
    </lineage>
</organism>
<dbReference type="AlphaFoldDB" id="A0A2M8F4I7"/>
<dbReference type="InterPro" id="IPR017932">
    <property type="entry name" value="GATase_2_dom"/>
</dbReference>
<dbReference type="SUPFAM" id="SSF53271">
    <property type="entry name" value="PRTase-like"/>
    <property type="match status" value="1"/>
</dbReference>
<proteinExistence type="predicted"/>
<evidence type="ECO:0000256" key="1">
    <source>
        <dbReference type="ARBA" id="ARBA00022679"/>
    </source>
</evidence>
<dbReference type="Gene3D" id="3.60.20.10">
    <property type="entry name" value="Glutamine Phosphoribosylpyrophosphate, subunit 1, domain 1"/>
    <property type="match status" value="1"/>
</dbReference>
<evidence type="ECO:0000259" key="3">
    <source>
        <dbReference type="PROSITE" id="PS51278"/>
    </source>
</evidence>
<dbReference type="PANTHER" id="PTHR11907">
    <property type="entry name" value="AMIDOPHOSPHORIBOSYLTRANSFERASE"/>
    <property type="match status" value="1"/>
</dbReference>
<protein>
    <recommendedName>
        <fullName evidence="3">Glutamine amidotransferase type-2 domain-containing protein</fullName>
    </recommendedName>
</protein>
<gene>
    <name evidence="4" type="ORF">CO051_00320</name>
</gene>
<comment type="caution">
    <text evidence="4">The sequence shown here is derived from an EMBL/GenBank/DDBJ whole genome shotgun (WGS) entry which is preliminary data.</text>
</comment>
<dbReference type="Proteomes" id="UP000231383">
    <property type="component" value="Unassembled WGS sequence"/>
</dbReference>
<dbReference type="Pfam" id="PF13522">
    <property type="entry name" value="GATase_6"/>
    <property type="match status" value="1"/>
</dbReference>
<dbReference type="Gene3D" id="3.40.50.2020">
    <property type="match status" value="1"/>
</dbReference>
<name>A0A2M8F4I7_9BACT</name>
<dbReference type="PROSITE" id="PS51278">
    <property type="entry name" value="GATASE_TYPE_2"/>
    <property type="match status" value="1"/>
</dbReference>
<dbReference type="SUPFAM" id="SSF56235">
    <property type="entry name" value="N-terminal nucleophile aminohydrolases (Ntn hydrolases)"/>
    <property type="match status" value="1"/>
</dbReference>
<keyword evidence="2" id="KW-0315">Glutamine amidotransferase</keyword>
<accession>A0A2M8F4I7</accession>
<evidence type="ECO:0000313" key="5">
    <source>
        <dbReference type="Proteomes" id="UP000231383"/>
    </source>
</evidence>
<evidence type="ECO:0000256" key="2">
    <source>
        <dbReference type="ARBA" id="ARBA00022962"/>
    </source>
</evidence>
<feature type="domain" description="Glutamine amidotransferase type-2" evidence="3">
    <location>
        <begin position="23"/>
        <end position="247"/>
    </location>
</feature>
<reference evidence="5" key="1">
    <citation type="submission" date="2017-09" db="EMBL/GenBank/DDBJ databases">
        <title>Depth-based differentiation of microbial function through sediment-hosted aquifers and enrichment of novel symbionts in the deep terrestrial subsurface.</title>
        <authorList>
            <person name="Probst A.J."/>
            <person name="Ladd B."/>
            <person name="Jarett J.K."/>
            <person name="Geller-Mcgrath D.E."/>
            <person name="Sieber C.M.K."/>
            <person name="Emerson J.B."/>
            <person name="Anantharaman K."/>
            <person name="Thomas B.C."/>
            <person name="Malmstrom R."/>
            <person name="Stieglmeier M."/>
            <person name="Klingl A."/>
            <person name="Woyke T."/>
            <person name="Ryan C.M."/>
            <person name="Banfield J.F."/>
        </authorList>
    </citation>
    <scope>NUCLEOTIDE SEQUENCE [LARGE SCALE GENOMIC DNA]</scope>
</reference>
<dbReference type="GO" id="GO:0016740">
    <property type="term" value="F:transferase activity"/>
    <property type="evidence" value="ECO:0007669"/>
    <property type="project" value="UniProtKB-KW"/>
</dbReference>
<evidence type="ECO:0000313" key="4">
    <source>
        <dbReference type="EMBL" id="PJC34161.1"/>
    </source>
</evidence>
<dbReference type="InterPro" id="IPR029055">
    <property type="entry name" value="Ntn_hydrolases_N"/>
</dbReference>
<dbReference type="CDD" id="cd06223">
    <property type="entry name" value="PRTases_typeI"/>
    <property type="match status" value="1"/>
</dbReference>
<dbReference type="InterPro" id="IPR000836">
    <property type="entry name" value="PRTase_dom"/>
</dbReference>
<sequence length="534" mass="59358">MSERFIHLELQSPEWDEHPHCECGVTGVVTRKKDAPKIAALFNYAQINRGQHSNGVGWWSSDNGIERYLQVGPPQLVNEYVLEIDATMALGHTRYTTEGDESKSNIQPAMATWIDANFQEQELILSHNGNVDLSSIKALVKVQLPEGASDSLYIAQLIAESPGRTMADKLRNALPLVNGSYSLTILSKEGVFGIRDPRGNRPLHLADYQDGITIIASEDFPLQSRQNICPGYPLSIPPGTLVHITPNRVITIEEDLIEPLDPSFCSLESMYLGRPENLNDTRVRLGRKLAKEHPLLKNKTDAEKERIAVVGIPRGGDPFAAGYAQDAQLKNYGAQKDGGPLLQKKVEIRSFMAPLGTNGAEAKRKMALDPTVFEEMIQNGIKEIVLVDDSLVRGNQIEPVVDLIRGISKGFGVAIKIHVALGCPEVLQECGLGIALDYDGLFYNRLPQIIEEFGVTHIPETPERQLAKVLELYGIDSLYHLSKKGMLEAFTNTEIPEGMVELAQLVLAHDYCLYCMREGDEFVPQDVWYRSKEY</sequence>
<keyword evidence="1" id="KW-0808">Transferase</keyword>